<dbReference type="Proteomes" id="UP001652663">
    <property type="component" value="Chromosome X"/>
</dbReference>
<protein>
    <submittedName>
        <fullName evidence="4">Protein FAM209-like</fullName>
    </submittedName>
</protein>
<feature type="region of interest" description="Disordered" evidence="1">
    <location>
        <begin position="127"/>
        <end position="155"/>
    </location>
</feature>
<dbReference type="Pfam" id="PF15206">
    <property type="entry name" value="FAM209"/>
    <property type="match status" value="1"/>
</dbReference>
<accession>A0ABM4RXD3</accession>
<organism evidence="3 4">
    <name type="scientific">Bos indicus</name>
    <name type="common">Zebu</name>
    <dbReference type="NCBI Taxonomy" id="9915"/>
    <lineage>
        <taxon>Eukaryota</taxon>
        <taxon>Metazoa</taxon>
        <taxon>Chordata</taxon>
        <taxon>Craniata</taxon>
        <taxon>Vertebrata</taxon>
        <taxon>Euteleostomi</taxon>
        <taxon>Mammalia</taxon>
        <taxon>Eutheria</taxon>
        <taxon>Laurasiatheria</taxon>
        <taxon>Artiodactyla</taxon>
        <taxon>Ruminantia</taxon>
        <taxon>Pecora</taxon>
        <taxon>Bovidae</taxon>
        <taxon>Bovinae</taxon>
        <taxon>Bos</taxon>
    </lineage>
</organism>
<sequence>MVPVLLHSCVTCVHALMFTSLRDKAEEFQGKKLCRGHFPMWQNLPEHAQDWLEITFSVKLAGESGGSSVHTPLAHQAGSFGFQGKRKKEVSPNKECTFNTLTLLEMDLLKFVSRVWNLKLAMATSGNLNPPNVKVPADAPDNISVHEPWANEDSD</sequence>
<name>A0ABM4RXD3_BOSIN</name>
<feature type="signal peptide" evidence="2">
    <location>
        <begin position="1"/>
        <end position="15"/>
    </location>
</feature>
<dbReference type="PANTHER" id="PTHR35157">
    <property type="entry name" value="PROTEIN FAM209A"/>
    <property type="match status" value="1"/>
</dbReference>
<evidence type="ECO:0000256" key="2">
    <source>
        <dbReference type="SAM" id="SignalP"/>
    </source>
</evidence>
<proteinExistence type="predicted"/>
<gene>
    <name evidence="4" type="primary">LOC139181205</name>
</gene>
<keyword evidence="3" id="KW-1185">Reference proteome</keyword>
<dbReference type="RefSeq" id="XP_070640211.1">
    <property type="nucleotide sequence ID" value="XM_070784110.1"/>
</dbReference>
<feature type="chain" id="PRO_5045626942" evidence="2">
    <location>
        <begin position="16"/>
        <end position="155"/>
    </location>
</feature>
<evidence type="ECO:0000313" key="3">
    <source>
        <dbReference type="Proteomes" id="UP001652663"/>
    </source>
</evidence>
<keyword evidence="2" id="KW-0732">Signal</keyword>
<evidence type="ECO:0000313" key="4">
    <source>
        <dbReference type="RefSeq" id="XP_070640211.1"/>
    </source>
</evidence>
<reference evidence="4" key="1">
    <citation type="submission" date="2025-08" db="UniProtKB">
        <authorList>
            <consortium name="RefSeq"/>
        </authorList>
    </citation>
    <scope>IDENTIFICATION</scope>
    <source>
        <tissue evidence="4">Blood</tissue>
    </source>
</reference>
<dbReference type="PANTHER" id="PTHR35157:SF1">
    <property type="entry name" value="PROTEIN FAM209A"/>
    <property type="match status" value="1"/>
</dbReference>
<dbReference type="InterPro" id="IPR027943">
    <property type="entry name" value="FAM209"/>
</dbReference>
<evidence type="ECO:0000256" key="1">
    <source>
        <dbReference type="SAM" id="MobiDB-lite"/>
    </source>
</evidence>
<dbReference type="GeneID" id="139181205"/>